<evidence type="ECO:0000256" key="1">
    <source>
        <dbReference type="SAM" id="MobiDB-lite"/>
    </source>
</evidence>
<accession>A0AA85IYE7</accession>
<feature type="compositionally biased region" description="Low complexity" evidence="1">
    <location>
        <begin position="78"/>
        <end position="87"/>
    </location>
</feature>
<keyword evidence="2" id="KW-1185">Reference proteome</keyword>
<dbReference type="AlphaFoldDB" id="A0AA85IYE7"/>
<dbReference type="InterPro" id="IPR027417">
    <property type="entry name" value="P-loop_NTPase"/>
</dbReference>
<reference evidence="2" key="1">
    <citation type="submission" date="2022-06" db="EMBL/GenBank/DDBJ databases">
        <authorList>
            <person name="Berger JAMES D."/>
            <person name="Berger JAMES D."/>
        </authorList>
    </citation>
    <scope>NUCLEOTIDE SEQUENCE [LARGE SCALE GENOMIC DNA]</scope>
</reference>
<dbReference type="Gene3D" id="3.40.50.300">
    <property type="entry name" value="P-loop containing nucleotide triphosphate hydrolases"/>
    <property type="match status" value="1"/>
</dbReference>
<dbReference type="WBParaSite" id="TREG1_118150.1">
    <property type="protein sequence ID" value="TREG1_118150.1"/>
    <property type="gene ID" value="TREG1_118150"/>
</dbReference>
<evidence type="ECO:0000313" key="3">
    <source>
        <dbReference type="WBParaSite" id="TREG1_118150.1"/>
    </source>
</evidence>
<reference evidence="3" key="2">
    <citation type="submission" date="2023-11" db="UniProtKB">
        <authorList>
            <consortium name="WormBaseParasite"/>
        </authorList>
    </citation>
    <scope>IDENTIFICATION</scope>
</reference>
<proteinExistence type="predicted"/>
<protein>
    <submittedName>
        <fullName evidence="3">Uncharacterized protein</fullName>
    </submittedName>
</protein>
<name>A0AA85IYE7_TRIRE</name>
<dbReference type="Proteomes" id="UP000050795">
    <property type="component" value="Unassembled WGS sequence"/>
</dbReference>
<feature type="region of interest" description="Disordered" evidence="1">
    <location>
        <begin position="155"/>
        <end position="175"/>
    </location>
</feature>
<evidence type="ECO:0000313" key="2">
    <source>
        <dbReference type="Proteomes" id="UP000050795"/>
    </source>
</evidence>
<sequence length="382" mass="42735">MDFSSILQDLLTTSTEAQRELTTTTTASSSNTRMNKKLCLLLSHGLAIHEIFFTECIHQFLQKHYPTLTIQPYGDKQNNSSGSVNSSSEDDRKNSRNGSSSMPSNINIIIICLHKSWDIYRRLLNPIYTSHPKIKESLHIIDMTVGIKEILSSSSSSLSSSSNQSAESNLPDEMMKNCTTSDVQPNIDDSMIKNYIKNKVDKLLKPSSSSSSCSEGEVAPMKSTVDQNVGIFIDNLTALYDLGVSVRELENMLSSWWWGWCCSQSIVDNPSLIKTSSSPSLSFMHIGIHLGDNFEDSIISEYEPAFVHFIDMWRRRASNVIEVKPLTTGYTSLIDGQLICWKQSSNMDNICASTVNTSNTYHFRVEGKRINCYTPGMSKLIT</sequence>
<feature type="region of interest" description="Disordered" evidence="1">
    <location>
        <begin position="71"/>
        <end position="100"/>
    </location>
</feature>
<organism evidence="2 3">
    <name type="scientific">Trichobilharzia regenti</name>
    <name type="common">Nasal bird schistosome</name>
    <dbReference type="NCBI Taxonomy" id="157069"/>
    <lineage>
        <taxon>Eukaryota</taxon>
        <taxon>Metazoa</taxon>
        <taxon>Spiralia</taxon>
        <taxon>Lophotrochozoa</taxon>
        <taxon>Platyhelminthes</taxon>
        <taxon>Trematoda</taxon>
        <taxon>Digenea</taxon>
        <taxon>Strigeidida</taxon>
        <taxon>Schistosomatoidea</taxon>
        <taxon>Schistosomatidae</taxon>
        <taxon>Trichobilharzia</taxon>
    </lineage>
</organism>